<evidence type="ECO:0000313" key="1">
    <source>
        <dbReference type="EMBL" id="KAF5373092.1"/>
    </source>
</evidence>
<dbReference type="EMBL" id="JAACJM010000004">
    <property type="protein sequence ID" value="KAF5373092.1"/>
    <property type="molecule type" value="Genomic_DNA"/>
</dbReference>
<protein>
    <recommendedName>
        <fullName evidence="3">F-box domain-containing protein</fullName>
    </recommendedName>
</protein>
<dbReference type="OrthoDB" id="3365698at2759"/>
<gene>
    <name evidence="1" type="ORF">D9758_001561</name>
</gene>
<accession>A0A8H5GY04</accession>
<proteinExistence type="predicted"/>
<reference evidence="1 2" key="1">
    <citation type="journal article" date="2020" name="ISME J.">
        <title>Uncovering the hidden diversity of litter-decomposition mechanisms in mushroom-forming fungi.</title>
        <authorList>
            <person name="Floudas D."/>
            <person name="Bentzer J."/>
            <person name="Ahren D."/>
            <person name="Johansson T."/>
            <person name="Persson P."/>
            <person name="Tunlid A."/>
        </authorList>
    </citation>
    <scope>NUCLEOTIDE SEQUENCE [LARGE SCALE GENOMIC DNA]</scope>
    <source>
        <strain evidence="1 2">CBS 291.85</strain>
    </source>
</reference>
<sequence>MYPFDSTLLDTNKVPEDQDRHAIQKICSEHSQDLERMNAQIQRLESMLCSITQKRDTLQSKVSSLKSIISPLRNLPAEILQHIFQDCLEPFPTISTQESPFLLTRICSRWRSVAVATPELWAAIHVFMPQAVHALEPHGAKCDAIREGVQYFLSRSGTLPLSISLYSDADGEHQDDLEEATRTLDMLIPFLHRSKYLNLNAPLVTMLPLQRLEREGLGSLETVILSRSRMLLHNEPDLSDALLPLLHAPHLRRLWIGIAFPILQCTDWSKLTHLSIYPYIQGVKLGDIMVILSMSPNLMECSIPLEGDFEGDTPLKPLSLTKLRRLTISSHGTGSATTNRFFDLLIVAVLQEFSIVEGRSWVHDSWPAVYPSIGGLFLRSSCPLLKFSIEASYSGSRLPEGHARSMLGLLRFMTDLGELALLNGDFINDDLLNALSVISPTSDVICPSLTRIRFRDAYAFSEKALMDFLSARCSPPLGPVTPLEVVLDDPRPHLPSRLAQFGQKIQFRPSYRISNSMQELQTRGRLELRGWEDMT</sequence>
<dbReference type="AlphaFoldDB" id="A0A8H5GY04"/>
<dbReference type="Proteomes" id="UP000559256">
    <property type="component" value="Unassembled WGS sequence"/>
</dbReference>
<comment type="caution">
    <text evidence="1">The sequence shown here is derived from an EMBL/GenBank/DDBJ whole genome shotgun (WGS) entry which is preliminary data.</text>
</comment>
<keyword evidence="2" id="KW-1185">Reference proteome</keyword>
<organism evidence="1 2">
    <name type="scientific">Tetrapyrgos nigripes</name>
    <dbReference type="NCBI Taxonomy" id="182062"/>
    <lineage>
        <taxon>Eukaryota</taxon>
        <taxon>Fungi</taxon>
        <taxon>Dikarya</taxon>
        <taxon>Basidiomycota</taxon>
        <taxon>Agaricomycotina</taxon>
        <taxon>Agaricomycetes</taxon>
        <taxon>Agaricomycetidae</taxon>
        <taxon>Agaricales</taxon>
        <taxon>Marasmiineae</taxon>
        <taxon>Marasmiaceae</taxon>
        <taxon>Tetrapyrgos</taxon>
    </lineage>
</organism>
<evidence type="ECO:0000313" key="2">
    <source>
        <dbReference type="Proteomes" id="UP000559256"/>
    </source>
</evidence>
<name>A0A8H5GY04_9AGAR</name>
<evidence type="ECO:0008006" key="3">
    <source>
        <dbReference type="Google" id="ProtNLM"/>
    </source>
</evidence>